<proteinExistence type="predicted"/>
<evidence type="ECO:0000313" key="3">
    <source>
        <dbReference type="Proteomes" id="UP000625711"/>
    </source>
</evidence>
<comment type="caution">
    <text evidence="2">The sequence shown here is derived from an EMBL/GenBank/DDBJ whole genome shotgun (WGS) entry which is preliminary data.</text>
</comment>
<accession>A0A834I0Q4</accession>
<evidence type="ECO:0000313" key="2">
    <source>
        <dbReference type="EMBL" id="KAF7270368.1"/>
    </source>
</evidence>
<organism evidence="2 3">
    <name type="scientific">Rhynchophorus ferrugineus</name>
    <name type="common">Red palm weevil</name>
    <name type="synonym">Curculio ferrugineus</name>
    <dbReference type="NCBI Taxonomy" id="354439"/>
    <lineage>
        <taxon>Eukaryota</taxon>
        <taxon>Metazoa</taxon>
        <taxon>Ecdysozoa</taxon>
        <taxon>Arthropoda</taxon>
        <taxon>Hexapoda</taxon>
        <taxon>Insecta</taxon>
        <taxon>Pterygota</taxon>
        <taxon>Neoptera</taxon>
        <taxon>Endopterygota</taxon>
        <taxon>Coleoptera</taxon>
        <taxon>Polyphaga</taxon>
        <taxon>Cucujiformia</taxon>
        <taxon>Curculionidae</taxon>
        <taxon>Dryophthorinae</taxon>
        <taxon>Rhynchophorus</taxon>
    </lineage>
</organism>
<dbReference type="EMBL" id="JAACXV010014110">
    <property type="protein sequence ID" value="KAF7270368.1"/>
    <property type="molecule type" value="Genomic_DNA"/>
</dbReference>
<dbReference type="Proteomes" id="UP000625711">
    <property type="component" value="Unassembled WGS sequence"/>
</dbReference>
<dbReference type="AlphaFoldDB" id="A0A834I0Q4"/>
<sequence length="115" mass="12911">MTRRITNQEEPEQKPVEAHPVGHTSRAEGETDLPSLTPSLVEFKKNLNTGNMGTVEEGPEQKPMESNPVEHSNLVRKPQELSSEDQQEDTSKTERKADLPSLTPSLVEFEKKLHP</sequence>
<keyword evidence="3" id="KW-1185">Reference proteome</keyword>
<gene>
    <name evidence="2" type="ORF">GWI33_016666</name>
</gene>
<name>A0A834I0Q4_RHYFE</name>
<protein>
    <submittedName>
        <fullName evidence="2">Uncharacterized protein</fullName>
    </submittedName>
</protein>
<evidence type="ECO:0000256" key="1">
    <source>
        <dbReference type="SAM" id="MobiDB-lite"/>
    </source>
</evidence>
<feature type="compositionally biased region" description="Basic and acidic residues" evidence="1">
    <location>
        <begin position="89"/>
        <end position="98"/>
    </location>
</feature>
<reference evidence="2" key="1">
    <citation type="submission" date="2020-08" db="EMBL/GenBank/DDBJ databases">
        <title>Genome sequencing and assembly of the red palm weevil Rhynchophorus ferrugineus.</title>
        <authorList>
            <person name="Dias G.B."/>
            <person name="Bergman C.M."/>
            <person name="Manee M."/>
        </authorList>
    </citation>
    <scope>NUCLEOTIDE SEQUENCE</scope>
    <source>
        <strain evidence="2">AA-2017</strain>
        <tissue evidence="2">Whole larva</tissue>
    </source>
</reference>
<feature type="region of interest" description="Disordered" evidence="1">
    <location>
        <begin position="1"/>
        <end position="115"/>
    </location>
</feature>